<organism evidence="1 3">
    <name type="scientific">Rotaria socialis</name>
    <dbReference type="NCBI Taxonomy" id="392032"/>
    <lineage>
        <taxon>Eukaryota</taxon>
        <taxon>Metazoa</taxon>
        <taxon>Spiralia</taxon>
        <taxon>Gnathifera</taxon>
        <taxon>Rotifera</taxon>
        <taxon>Eurotatoria</taxon>
        <taxon>Bdelloidea</taxon>
        <taxon>Philodinida</taxon>
        <taxon>Philodinidae</taxon>
        <taxon>Rotaria</taxon>
    </lineage>
</organism>
<dbReference type="Proteomes" id="UP000663825">
    <property type="component" value="Unassembled WGS sequence"/>
</dbReference>
<keyword evidence="4" id="KW-1185">Reference proteome</keyword>
<dbReference type="Gene3D" id="1.25.40.10">
    <property type="entry name" value="Tetratricopeptide repeat domain"/>
    <property type="match status" value="1"/>
</dbReference>
<accession>A0A817P903</accession>
<comment type="caution">
    <text evidence="1">The sequence shown here is derived from an EMBL/GenBank/DDBJ whole genome shotgun (WGS) entry which is preliminary data.</text>
</comment>
<dbReference type="OrthoDB" id="10526305at2759"/>
<dbReference type="EMBL" id="CAJNXB010001247">
    <property type="protein sequence ID" value="CAF3149117.1"/>
    <property type="molecule type" value="Genomic_DNA"/>
</dbReference>
<proteinExistence type="predicted"/>
<reference evidence="1" key="1">
    <citation type="submission" date="2021-02" db="EMBL/GenBank/DDBJ databases">
        <authorList>
            <person name="Nowell W R."/>
        </authorList>
    </citation>
    <scope>NUCLEOTIDE SEQUENCE</scope>
</reference>
<sequence>MDYQKALSFQKCALSILSQLVPKNDARLVMTYINVGCDYTQWSNDQLAIIYFQKTLIIIRDISTREYSNENVNPIISIFVFRFCFLVDRYIYDGNVSKALHYMNMAVQLYKRFNHIIQQYIDKDFDFPEEPIHQIVKLLATVAADTIRNDSKGALASSHSLLKLNVELNSTMVDLNLLATVSHRIASVYNLANKYEEAYSFAEAELRIRCNDSNPNFEIVASTPEWFARLYPNESTMQIL</sequence>
<evidence type="ECO:0000313" key="2">
    <source>
        <dbReference type="EMBL" id="CAF4188053.1"/>
    </source>
</evidence>
<dbReference type="AlphaFoldDB" id="A0A817P903"/>
<evidence type="ECO:0000313" key="3">
    <source>
        <dbReference type="Proteomes" id="UP000663825"/>
    </source>
</evidence>
<dbReference type="SUPFAM" id="SSF48452">
    <property type="entry name" value="TPR-like"/>
    <property type="match status" value="1"/>
</dbReference>
<dbReference type="InterPro" id="IPR011990">
    <property type="entry name" value="TPR-like_helical_dom_sf"/>
</dbReference>
<dbReference type="Proteomes" id="UP000663873">
    <property type="component" value="Unassembled WGS sequence"/>
</dbReference>
<evidence type="ECO:0000313" key="4">
    <source>
        <dbReference type="Proteomes" id="UP000663873"/>
    </source>
</evidence>
<name>A0A817P903_9BILA</name>
<dbReference type="EMBL" id="CAJOBP010000512">
    <property type="protein sequence ID" value="CAF4188053.1"/>
    <property type="molecule type" value="Genomic_DNA"/>
</dbReference>
<evidence type="ECO:0000313" key="1">
    <source>
        <dbReference type="EMBL" id="CAF3149117.1"/>
    </source>
</evidence>
<protein>
    <submittedName>
        <fullName evidence="1">Uncharacterized protein</fullName>
    </submittedName>
</protein>
<gene>
    <name evidence="1" type="ORF">TIS948_LOCUS9602</name>
    <name evidence="2" type="ORF">UJA718_LOCUS5742</name>
</gene>